<sequence>MYDVLIGIDNAEDSRAVAQAEAIVDLPAEEGAVTAHLCHVFQENPEGASVHQVSAVRRAREILEDSGINCVHYEASGDPSDELLAAATDIDADAICVSGRKRRPTGKAVFGSVIQDIILGADRPVFTVPAPRDD</sequence>
<dbReference type="InterPro" id="IPR014729">
    <property type="entry name" value="Rossmann-like_a/b/a_fold"/>
</dbReference>
<dbReference type="RefSeq" id="WP_004046344.1">
    <property type="nucleotide sequence ID" value="NZ_AOJE01000010.1"/>
</dbReference>
<proteinExistence type="predicted"/>
<dbReference type="Proteomes" id="UP000011514">
    <property type="component" value="Unassembled WGS sequence"/>
</dbReference>
<dbReference type="EMBL" id="AOJE01000010">
    <property type="protein sequence ID" value="ELZ42780.1"/>
    <property type="molecule type" value="Genomic_DNA"/>
</dbReference>
<reference evidence="2 3" key="1">
    <citation type="journal article" date="2014" name="PLoS Genet.">
        <title>Phylogenetically driven sequencing of extremely halophilic archaea reveals strategies for static and dynamic osmo-response.</title>
        <authorList>
            <person name="Becker E.A."/>
            <person name="Seitzer P.M."/>
            <person name="Tritt A."/>
            <person name="Larsen D."/>
            <person name="Krusor M."/>
            <person name="Yao A.I."/>
            <person name="Wu D."/>
            <person name="Madern D."/>
            <person name="Eisen J.A."/>
            <person name="Darling A.E."/>
            <person name="Facciotti M.T."/>
        </authorList>
    </citation>
    <scope>NUCLEOTIDE SEQUENCE [LARGE SCALE GENOMIC DNA]</scope>
    <source>
        <strain evidence="2 3">DSM 1137</strain>
    </source>
</reference>
<feature type="domain" description="UspA" evidence="1">
    <location>
        <begin position="4"/>
        <end position="129"/>
    </location>
</feature>
<dbReference type="InterPro" id="IPR006016">
    <property type="entry name" value="UspA"/>
</dbReference>
<dbReference type="PATRIC" id="fig|1227484.4.peg.463"/>
<evidence type="ECO:0000313" key="3">
    <source>
        <dbReference type="Proteomes" id="UP000011514"/>
    </source>
</evidence>
<dbReference type="STRING" id="1227484.C471_02270"/>
<keyword evidence="3" id="KW-1185">Reference proteome</keyword>
<name>M0E4R7_9EURY</name>
<dbReference type="SUPFAM" id="SSF52402">
    <property type="entry name" value="Adenine nucleotide alpha hydrolases-like"/>
    <property type="match status" value="1"/>
</dbReference>
<dbReference type="eggNOG" id="arCOG03050">
    <property type="taxonomic scope" value="Archaea"/>
</dbReference>
<evidence type="ECO:0000259" key="1">
    <source>
        <dbReference type="Pfam" id="PF00582"/>
    </source>
</evidence>
<gene>
    <name evidence="2" type="ORF">C471_02270</name>
</gene>
<dbReference type="Pfam" id="PF00582">
    <property type="entry name" value="Usp"/>
    <property type="match status" value="1"/>
</dbReference>
<dbReference type="AlphaFoldDB" id="M0E4R7"/>
<organism evidence="2 3">
    <name type="scientific">Halorubrum saccharovorum DSM 1137</name>
    <dbReference type="NCBI Taxonomy" id="1227484"/>
    <lineage>
        <taxon>Archaea</taxon>
        <taxon>Methanobacteriati</taxon>
        <taxon>Methanobacteriota</taxon>
        <taxon>Stenosarchaea group</taxon>
        <taxon>Halobacteria</taxon>
        <taxon>Halobacteriales</taxon>
        <taxon>Haloferacaceae</taxon>
        <taxon>Halorubrum</taxon>
    </lineage>
</organism>
<comment type="caution">
    <text evidence="2">The sequence shown here is derived from an EMBL/GenBank/DDBJ whole genome shotgun (WGS) entry which is preliminary data.</text>
</comment>
<protein>
    <submittedName>
        <fullName evidence="2">UspA domain protein</fullName>
    </submittedName>
</protein>
<evidence type="ECO:0000313" key="2">
    <source>
        <dbReference type="EMBL" id="ELZ42780.1"/>
    </source>
</evidence>
<accession>M0E4R7</accession>
<dbReference type="OrthoDB" id="281037at2157"/>
<dbReference type="Gene3D" id="3.40.50.620">
    <property type="entry name" value="HUPs"/>
    <property type="match status" value="1"/>
</dbReference>